<dbReference type="GO" id="GO:0046556">
    <property type="term" value="F:alpha-L-arabinofuranosidase activity"/>
    <property type="evidence" value="ECO:0007669"/>
    <property type="project" value="UniProtKB-EC"/>
</dbReference>
<dbReference type="Pfam" id="PF22848">
    <property type="entry name" value="ASD1_dom"/>
    <property type="match status" value="1"/>
</dbReference>
<evidence type="ECO:0000256" key="3">
    <source>
        <dbReference type="ARBA" id="ARBA00012670"/>
    </source>
</evidence>
<dbReference type="Pfam" id="PF22847">
    <property type="entry name" value="BT_3657-like_N"/>
    <property type="match status" value="1"/>
</dbReference>
<keyword evidence="6" id="KW-0812">Transmembrane</keyword>
<dbReference type="InterPro" id="IPR023296">
    <property type="entry name" value="Glyco_hydro_beta-prop_sf"/>
</dbReference>
<feature type="transmembrane region" description="Helical" evidence="6">
    <location>
        <begin position="12"/>
        <end position="29"/>
    </location>
</feature>
<dbReference type="Gene3D" id="2.60.40.1180">
    <property type="entry name" value="Golgi alpha-mannosidase II"/>
    <property type="match status" value="1"/>
</dbReference>
<dbReference type="InterPro" id="IPR013780">
    <property type="entry name" value="Glyco_hydro_b"/>
</dbReference>
<dbReference type="InterPro" id="IPR010720">
    <property type="entry name" value="Alpha-L-AF_C"/>
</dbReference>
<dbReference type="FunFam" id="3.20.20.80:FF:000090">
    <property type="entry name" value="Alpha-L-arabinofuranosidase A"/>
    <property type="match status" value="1"/>
</dbReference>
<reference evidence="8 9" key="1">
    <citation type="submission" date="2016-08" db="EMBL/GenBank/DDBJ databases">
        <authorList>
            <person name="Seilhamer J.J."/>
        </authorList>
    </citation>
    <scope>NUCLEOTIDE SEQUENCE [LARGE SCALE GENOMIC DNA]</scope>
    <source>
        <strain evidence="8">M3/6</strain>
    </source>
</reference>
<evidence type="ECO:0000256" key="4">
    <source>
        <dbReference type="ARBA" id="ARBA00022729"/>
    </source>
</evidence>
<comment type="similarity">
    <text evidence="2">Belongs to the glycosyl hydrolase 51 family.</text>
</comment>
<keyword evidence="9" id="KW-1185">Reference proteome</keyword>
<dbReference type="SUPFAM" id="SSF51445">
    <property type="entry name" value="(Trans)glycosidases"/>
    <property type="match status" value="1"/>
</dbReference>
<organism evidence="8 9">
    <name type="scientific">Proteiniphilum saccharofermentans</name>
    <dbReference type="NCBI Taxonomy" id="1642647"/>
    <lineage>
        <taxon>Bacteria</taxon>
        <taxon>Pseudomonadati</taxon>
        <taxon>Bacteroidota</taxon>
        <taxon>Bacteroidia</taxon>
        <taxon>Bacteroidales</taxon>
        <taxon>Dysgonomonadaceae</taxon>
        <taxon>Proteiniphilum</taxon>
    </lineage>
</organism>
<dbReference type="EC" id="3.2.1.55" evidence="3"/>
<dbReference type="InterPro" id="IPR008979">
    <property type="entry name" value="Galactose-bd-like_sf"/>
</dbReference>
<dbReference type="GO" id="GO:0046373">
    <property type="term" value="P:L-arabinose metabolic process"/>
    <property type="evidence" value="ECO:0007669"/>
    <property type="project" value="InterPro"/>
</dbReference>
<dbReference type="Pfam" id="PF06964">
    <property type="entry name" value="Alpha-L-AF_C"/>
    <property type="match status" value="1"/>
</dbReference>
<dbReference type="Gene3D" id="2.60.120.260">
    <property type="entry name" value="Galactose-binding domain-like"/>
    <property type="match status" value="1"/>
</dbReference>
<keyword evidence="5 8" id="KW-0378">Hydrolase</keyword>
<dbReference type="Gene3D" id="2.115.10.20">
    <property type="entry name" value="Glycosyl hydrolase domain, family 43"/>
    <property type="match status" value="1"/>
</dbReference>
<dbReference type="KEGG" id="psac:PSM36_0895"/>
<feature type="domain" description="Alpha-L-arabinofuranosidase C-terminal" evidence="7">
    <location>
        <begin position="680"/>
        <end position="856"/>
    </location>
</feature>
<dbReference type="PANTHER" id="PTHR31776:SF26">
    <property type="entry name" value="SECRETED ARABINOSIDASE"/>
    <property type="match status" value="1"/>
</dbReference>
<protein>
    <recommendedName>
        <fullName evidence="3">non-reducing end alpha-L-arabinofuranosidase</fullName>
        <ecNumber evidence="3">3.2.1.55</ecNumber>
    </recommendedName>
</protein>
<proteinExistence type="inferred from homology"/>
<dbReference type="InterPro" id="IPR051563">
    <property type="entry name" value="Glycosyl_Hydrolase_51"/>
</dbReference>
<dbReference type="STRING" id="1642647.PSM36_0895"/>
<dbReference type="Pfam" id="PF02018">
    <property type="entry name" value="CBM_4_9"/>
    <property type="match status" value="1"/>
</dbReference>
<dbReference type="InterPro" id="IPR055235">
    <property type="entry name" value="ASD1_cat"/>
</dbReference>
<keyword evidence="4" id="KW-0732">Signal</keyword>
<keyword evidence="8" id="KW-0326">Glycosidase</keyword>
<evidence type="ECO:0000313" key="8">
    <source>
        <dbReference type="EMBL" id="SCD19721.1"/>
    </source>
</evidence>
<evidence type="ECO:0000256" key="1">
    <source>
        <dbReference type="ARBA" id="ARBA00001462"/>
    </source>
</evidence>
<evidence type="ECO:0000256" key="2">
    <source>
        <dbReference type="ARBA" id="ARBA00007186"/>
    </source>
</evidence>
<sequence length="866" mass="97891">MIVIEKKSKALKIFFSLSILLFNILFLRANEPDSAYIFAYGDENGGGLYFAWSIDQDNWHTIGNKYPFLRSDYGRWGSQKRMYDPFLFQASDGQWHSVWSLNDTDGAVAHAASSDLVYWKPQSYPVLMPHGNCLRPEISCDVQRKEFHILWHSDKPEQGLFHSFTGDFKHYSPAARNDQFESARRDVSIAGRQQTGTLHHVSWAVIDRLIRAQRLSAYKQILNEERVEMDPGQFKEPVTISISPDIRKKKSISDLLIGIFYEDINYAADGGLYAELVQNRGFEYALSDKEGRDKNWNNRTAWSVINTDTFLIDTASPIHANNKHYAVLQIEKTGVALVNEGFNGIPVKAGEKYDLSLFARSPEKTRGRILVRLTGKNGEIYGETTTRTISTDWKKLEAVITATRTANDARIEVIPQQTGRVDLDMVSLFPQKTFKGRENGLRADLAQALADLKPRFMRFPGGCVAHGDGIGNIYRWENTIGPLEARKPQRNLWGYHQSFGLGYFEYFQFCEDIGAEPIPVVAAGVPCQNSAHHGCVIGGQQGGIPMEEMDEYIQSVLNLIEYANGDAKSEWGRKRAEAGHPKPFNLKYIGVGNEDLISDIFVERFTMIYNAIKAKYPEITVIGTAGPFSEGSDYVEGWNLATELGLALVDEHYYQPPGWYLNNQDYYDRYDRSKAKVYLGEYAAHVPGRHNNLETALCEALHLVNIERNGDIVEMTSYAPLLAKEGFTQWNPDLIYFNNTEVKPTVGYYVQKLFGHHSGNEYISSNIVRSDNREDIRKRVASSFVIDTQTNDLIIKLVNLLPVPVSSSIDLSDIKIADSQSDLTVMKGKPDDKTVRPEESKLTVSGQLEYELPAYSFSIIRVKTNI</sequence>
<evidence type="ECO:0000313" key="9">
    <source>
        <dbReference type="Proteomes" id="UP000187464"/>
    </source>
</evidence>
<dbReference type="AlphaFoldDB" id="A0A1R3SVZ8"/>
<dbReference type="InterPro" id="IPR003305">
    <property type="entry name" value="CenC_carb-bd"/>
</dbReference>
<evidence type="ECO:0000259" key="7">
    <source>
        <dbReference type="SMART" id="SM00813"/>
    </source>
</evidence>
<keyword evidence="6" id="KW-0472">Membrane</keyword>
<dbReference type="SUPFAM" id="SSF75005">
    <property type="entry name" value="Arabinanase/levansucrase/invertase"/>
    <property type="match status" value="1"/>
</dbReference>
<dbReference type="InterPro" id="IPR055133">
    <property type="entry name" value="BT_3657-like_N"/>
</dbReference>
<dbReference type="RefSeq" id="WP_076929204.1">
    <property type="nucleotide sequence ID" value="NZ_LT605205.1"/>
</dbReference>
<name>A0A1R3SVZ8_9BACT</name>
<dbReference type="Gene3D" id="3.20.20.80">
    <property type="entry name" value="Glycosidases"/>
    <property type="match status" value="1"/>
</dbReference>
<accession>A0A1R3SVZ8</accession>
<keyword evidence="6" id="KW-1133">Transmembrane helix</keyword>
<dbReference type="InterPro" id="IPR017853">
    <property type="entry name" value="GH"/>
</dbReference>
<dbReference type="PANTHER" id="PTHR31776">
    <property type="entry name" value="ALPHA-L-ARABINOFURANOSIDASE 1"/>
    <property type="match status" value="1"/>
</dbReference>
<evidence type="ECO:0000256" key="5">
    <source>
        <dbReference type="ARBA" id="ARBA00022801"/>
    </source>
</evidence>
<comment type="catalytic activity">
    <reaction evidence="1">
        <text>Hydrolysis of terminal non-reducing alpha-L-arabinofuranoside residues in alpha-L-arabinosides.</text>
        <dbReference type="EC" id="3.2.1.55"/>
    </reaction>
</comment>
<dbReference type="SMART" id="SM00813">
    <property type="entry name" value="Alpha-L-AF_C"/>
    <property type="match status" value="1"/>
</dbReference>
<gene>
    <name evidence="8" type="ORF">PSM36_0895</name>
</gene>
<dbReference type="SUPFAM" id="SSF49785">
    <property type="entry name" value="Galactose-binding domain-like"/>
    <property type="match status" value="1"/>
</dbReference>
<evidence type="ECO:0000256" key="6">
    <source>
        <dbReference type="SAM" id="Phobius"/>
    </source>
</evidence>
<dbReference type="EMBL" id="LT605205">
    <property type="protein sequence ID" value="SCD19721.1"/>
    <property type="molecule type" value="Genomic_DNA"/>
</dbReference>
<dbReference type="Proteomes" id="UP000187464">
    <property type="component" value="Chromosome I"/>
</dbReference>